<dbReference type="GO" id="GO:0045292">
    <property type="term" value="P:mRNA cis splicing, via spliceosome"/>
    <property type="evidence" value="ECO:0000318"/>
    <property type="project" value="GO_Central"/>
</dbReference>
<dbReference type="InterPro" id="IPR039924">
    <property type="entry name" value="ICln/Lot5/Saf5"/>
</dbReference>
<reference evidence="11 12" key="1">
    <citation type="journal article" date="2005" name="Nature">
        <title>Initial sequence of the chimpanzee genome and comparison with the human genome.</title>
        <authorList>
            <consortium name="Chimpanzee sequencing and analysis consortium"/>
        </authorList>
    </citation>
    <scope>NUCLEOTIDE SEQUENCE [LARGE SCALE GENOMIC DNA]</scope>
</reference>
<evidence type="ECO:0000256" key="8">
    <source>
        <dbReference type="ARBA" id="ARBA00033090"/>
    </source>
</evidence>
<reference evidence="11" key="3">
    <citation type="submission" date="2025-09" db="UniProtKB">
        <authorList>
            <consortium name="Ensembl"/>
        </authorList>
    </citation>
    <scope>IDENTIFICATION</scope>
</reference>
<evidence type="ECO:0000256" key="7">
    <source>
        <dbReference type="ARBA" id="ARBA00031931"/>
    </source>
</evidence>
<comment type="function">
    <text evidence="9">Involved in both the assembly of spliceosomal snRNPs and the methylation of Sm proteins. Chaperone that regulates the assembly of spliceosomal U1, U2, U4 and U5 small nuclear ribonucleoproteins (snRNPs), the building blocks of the spliceosome, and thereby plays an important role in the splicing of cellular pre-mRNAs. Most spliceosomal snRNPs contain a common set of Sm proteins SNRPB, SNRPD1, SNRPD2, SNRPD3, SNRPE, SNRPF and SNRPG that assemble in a heptameric protein ring on the Sm site of the small nuclear RNA to form the core snRNP (Sm core). In the cytosol, the Sm proteins SNRPD1, SNRPD2, SNRPE, SNRPF and SNRPG are trapped in an inactive 6S pICln-Sm complex by the chaperone CLNS1A that controls the assembly of the core snRNP. Dissociation by the SMN complex of CLNS1A from the trapped Sm proteins and their transfer to an SMN-Sm complex triggers the assembly of core snRNPs and their transport to the nucleus.</text>
</comment>
<dbReference type="Proteomes" id="UP000002277">
    <property type="component" value="Chromosome 4"/>
</dbReference>
<dbReference type="AlphaFoldDB" id="A0A2I3TVH8"/>
<dbReference type="InParanoid" id="A0A2I3TVH8"/>
<dbReference type="InterPro" id="IPR003521">
    <property type="entry name" value="ICln"/>
</dbReference>
<sequence length="134" mass="14816">KAVVNGKGLSTGTLYIAESHLSWLDGSGLRFSLEYPTICLHALSRDRSDYLGEHLYVMVKAKFEEGSKESDLSHLTAEGQTCWRLEGTLSQSVSCQYHMVGVRTEDSIRDDETGMEVDTTPTVAGQFEDADVDH</sequence>
<protein>
    <recommendedName>
        <fullName evidence="4">Methylosome subunit pICln</fullName>
    </recommendedName>
    <alternativeName>
        <fullName evidence="7">Chloride channel, nucleotide sensitive 1A</fullName>
    </alternativeName>
    <alternativeName>
        <fullName evidence="8">Chloride conductance regulatory protein ICln</fullName>
    </alternativeName>
</protein>
<evidence type="ECO:0000256" key="10">
    <source>
        <dbReference type="ARBA" id="ARBA00046355"/>
    </source>
</evidence>
<evidence type="ECO:0000313" key="11">
    <source>
        <dbReference type="Ensembl" id="ENSPTRP00000093239.1"/>
    </source>
</evidence>
<dbReference type="PANTHER" id="PTHR21399:SF3">
    <property type="entry name" value="METHYLOSOME SUBUNIT PICLN"/>
    <property type="match status" value="1"/>
</dbReference>
<evidence type="ECO:0000256" key="1">
    <source>
        <dbReference type="ARBA" id="ARBA00004123"/>
    </source>
</evidence>
<dbReference type="GeneTree" id="ENSGT00390000010063"/>
<evidence type="ECO:0000256" key="5">
    <source>
        <dbReference type="ARBA" id="ARBA00022490"/>
    </source>
</evidence>
<comment type="subcellular location">
    <subcellularLocation>
        <location evidence="2">Cytoplasm</location>
    </subcellularLocation>
    <subcellularLocation>
        <location evidence="1">Nucleus</location>
    </subcellularLocation>
</comment>
<proteinExistence type="inferred from homology"/>
<dbReference type="OMA" id="PTICLHT"/>
<keyword evidence="12" id="KW-1185">Reference proteome</keyword>
<dbReference type="PRINTS" id="PR01348">
    <property type="entry name" value="ICLNCHANNEL"/>
</dbReference>
<evidence type="ECO:0000256" key="4">
    <source>
        <dbReference type="ARBA" id="ARBA00015653"/>
    </source>
</evidence>
<dbReference type="GO" id="GO:0034715">
    <property type="term" value="C:pICln-Sm protein complex"/>
    <property type="evidence" value="ECO:0000318"/>
    <property type="project" value="GO_Central"/>
</dbReference>
<evidence type="ECO:0000256" key="2">
    <source>
        <dbReference type="ARBA" id="ARBA00004496"/>
    </source>
</evidence>
<evidence type="ECO:0000313" key="12">
    <source>
        <dbReference type="Proteomes" id="UP000002277"/>
    </source>
</evidence>
<organism evidence="11 12">
    <name type="scientific">Pan troglodytes</name>
    <name type="common">Chimpanzee</name>
    <dbReference type="NCBI Taxonomy" id="9598"/>
    <lineage>
        <taxon>Eukaryota</taxon>
        <taxon>Metazoa</taxon>
        <taxon>Chordata</taxon>
        <taxon>Craniata</taxon>
        <taxon>Vertebrata</taxon>
        <taxon>Euteleostomi</taxon>
        <taxon>Mammalia</taxon>
        <taxon>Eutheria</taxon>
        <taxon>Euarchontoglires</taxon>
        <taxon>Primates</taxon>
        <taxon>Haplorrhini</taxon>
        <taxon>Catarrhini</taxon>
        <taxon>Hominidae</taxon>
        <taxon>Pan</taxon>
    </lineage>
</organism>
<evidence type="ECO:0000256" key="3">
    <source>
        <dbReference type="ARBA" id="ARBA00007054"/>
    </source>
</evidence>
<comment type="subunit">
    <text evidence="10">Component of the methylosome, a 20S complex containing at least PRMT5/SKB1, WDR77/MEP50 and CLNS1A/pICln. May mediate SNRPD1 and SNRPD3 methylation. Forms a 6S pICln-Sm complex composed of CLNS1A/pICln, SNRPD1, SNRPD2, SNRPE, SNRPF and SNRPG; ring-like structure where CLNS1A/pICln mimics additional Sm proteins and which is unable to assemble into the core snRNP. Interacts with LSM10 and LSM11.</text>
</comment>
<dbReference type="EMBL" id="AACZ04005179">
    <property type="status" value="NOT_ANNOTATED_CDS"/>
    <property type="molecule type" value="Genomic_DNA"/>
</dbReference>
<dbReference type="Ensembl" id="ENSPTRT00000083203.1">
    <property type="protein sequence ID" value="ENSPTRP00000093239.1"/>
    <property type="gene ID" value="ENSPTRG00000051995.1"/>
</dbReference>
<name>A0A2I3TVH8_PANTR</name>
<comment type="similarity">
    <text evidence="3">Belongs to the pICln (TC 1.A.47) family.</text>
</comment>
<dbReference type="GO" id="GO:0000387">
    <property type="term" value="P:spliceosomal snRNP assembly"/>
    <property type="evidence" value="ECO:0000318"/>
    <property type="project" value="GO_Central"/>
</dbReference>
<dbReference type="GO" id="GO:0034709">
    <property type="term" value="C:methylosome"/>
    <property type="evidence" value="ECO:0007669"/>
    <property type="project" value="InterPro"/>
</dbReference>
<dbReference type="GO" id="GO:0005681">
    <property type="term" value="C:spliceosomal complex"/>
    <property type="evidence" value="ECO:0000318"/>
    <property type="project" value="GO_Central"/>
</dbReference>
<accession>A0A2I3TVH8</accession>
<keyword evidence="5" id="KW-0963">Cytoplasm</keyword>
<dbReference type="Pfam" id="PF03517">
    <property type="entry name" value="Voldacs"/>
    <property type="match status" value="1"/>
</dbReference>
<dbReference type="Gene3D" id="2.30.29.30">
    <property type="entry name" value="Pleckstrin-homology domain (PH domain)/Phosphotyrosine-binding domain (PTB)"/>
    <property type="match status" value="1"/>
</dbReference>
<reference evidence="11" key="2">
    <citation type="submission" date="2025-08" db="UniProtKB">
        <authorList>
            <consortium name="Ensembl"/>
        </authorList>
    </citation>
    <scope>IDENTIFICATION</scope>
</reference>
<keyword evidence="6" id="KW-0539">Nucleus</keyword>
<dbReference type="PANTHER" id="PTHR21399">
    <property type="entry name" value="CHLORIDE CONDUCTANCE REGULATORY PROTEIN ICLN"/>
    <property type="match status" value="1"/>
</dbReference>
<dbReference type="GO" id="GO:0005829">
    <property type="term" value="C:cytosol"/>
    <property type="evidence" value="ECO:0000318"/>
    <property type="project" value="GO_Central"/>
</dbReference>
<dbReference type="InterPro" id="IPR011993">
    <property type="entry name" value="PH-like_dom_sf"/>
</dbReference>
<dbReference type="GO" id="GO:0005886">
    <property type="term" value="C:plasma membrane"/>
    <property type="evidence" value="ECO:0007669"/>
    <property type="project" value="InterPro"/>
</dbReference>
<dbReference type="GO" id="GO:0006884">
    <property type="term" value="P:cell volume homeostasis"/>
    <property type="evidence" value="ECO:0007669"/>
    <property type="project" value="InterPro"/>
</dbReference>
<evidence type="ECO:0000256" key="6">
    <source>
        <dbReference type="ARBA" id="ARBA00023242"/>
    </source>
</evidence>
<dbReference type="Bgee" id="ENSPTRG00000051995">
    <property type="expression patterns" value="Expressed in fibroblast"/>
</dbReference>
<evidence type="ECO:0000256" key="9">
    <source>
        <dbReference type="ARBA" id="ARBA00045890"/>
    </source>
</evidence>
<dbReference type="GO" id="GO:0006821">
    <property type="term" value="P:chloride transport"/>
    <property type="evidence" value="ECO:0007669"/>
    <property type="project" value="InterPro"/>
</dbReference>